<gene>
    <name evidence="1" type="ORF">GCM10017786_26020</name>
</gene>
<evidence type="ECO:0000313" key="2">
    <source>
        <dbReference type="Proteomes" id="UP000605897"/>
    </source>
</evidence>
<dbReference type="Proteomes" id="UP000605897">
    <property type="component" value="Unassembled WGS sequence"/>
</dbReference>
<protein>
    <recommendedName>
        <fullName evidence="3">HTH merR-type domain-containing protein</fullName>
    </recommendedName>
</protein>
<proteinExistence type="predicted"/>
<sequence>MYEKRGLLAPVGRNGLRGTYHPAALDRLARIACARGRWPRRKTPSCVPGLQARVRAVSGTVT</sequence>
<reference evidence="2" key="1">
    <citation type="journal article" date="2019" name="Int. J. Syst. Evol. Microbiol.">
        <title>The Global Catalogue of Microorganisms (GCM) 10K type strain sequencing project: providing services to taxonomists for standard genome sequencing and annotation.</title>
        <authorList>
            <consortium name="The Broad Institute Genomics Platform"/>
            <consortium name="The Broad Institute Genome Sequencing Center for Infectious Disease"/>
            <person name="Wu L."/>
            <person name="Ma J."/>
        </authorList>
    </citation>
    <scope>NUCLEOTIDE SEQUENCE [LARGE SCALE GENOMIC DNA]</scope>
    <source>
        <strain evidence="2">CGMCC 4.7677</strain>
    </source>
</reference>
<keyword evidence="2" id="KW-1185">Reference proteome</keyword>
<organism evidence="1 2">
    <name type="scientific">Amycolatopsis deserti</name>
    <dbReference type="NCBI Taxonomy" id="185696"/>
    <lineage>
        <taxon>Bacteria</taxon>
        <taxon>Bacillati</taxon>
        <taxon>Actinomycetota</taxon>
        <taxon>Actinomycetes</taxon>
        <taxon>Pseudonocardiales</taxon>
        <taxon>Pseudonocardiaceae</taxon>
        <taxon>Amycolatopsis</taxon>
    </lineage>
</organism>
<evidence type="ECO:0000313" key="1">
    <source>
        <dbReference type="EMBL" id="GHE92172.1"/>
    </source>
</evidence>
<evidence type="ECO:0008006" key="3">
    <source>
        <dbReference type="Google" id="ProtNLM"/>
    </source>
</evidence>
<name>A0ABQ3ISH4_9PSEU</name>
<accession>A0ABQ3ISH4</accession>
<comment type="caution">
    <text evidence="1">The sequence shown here is derived from an EMBL/GenBank/DDBJ whole genome shotgun (WGS) entry which is preliminary data.</text>
</comment>
<dbReference type="EMBL" id="BNAU01000002">
    <property type="protein sequence ID" value="GHE92172.1"/>
    <property type="molecule type" value="Genomic_DNA"/>
</dbReference>